<proteinExistence type="predicted"/>
<sequence>MAPESSPQPWMPKARAGLKKSPPYWYAYTTMAKGRWLGRELLEIVSTEFRDRSMEYYRYAIESGVTTINGKVAKPDTIIRNGDRMENVVHRHEPPVTATPVKIILRDEERGFVVIDKPGSIPVHAAGRYHKHSLVEILKSEFGFKKVYTVNRLDRLTSGLMILPLSASGANEMANEFIAGTIRKEYIARCKGKFPEGEVICEEPLLTIDRQMGLNVVHPDGKHAKTIFTLIRYDANTDTSVVHCQPLTGRSHQIRVHLQFLGYPIANDSIYSETKIWGPTLGKGGIDTTPSEERAAPVAPPQFQFRPEDNPESLSKSKHAFSGAQDTRDADVESGEQKLLPRETGHDIGMGSPVPLSAEAVDVITKLRTMKIPLLKLIDQQDEDEDWSRWRDVVFRAKGALHPNHIVICSPPPQNERRRGGPATLRKNAQEDGETPPPETISETELPDDTPIVESINDAELQESGPAEPPQITLEEALEKAKAHESSEEKTSVKILAHPGTEELIFCPDCYLPLHPDPKPERLYIFLHALRYTTSLGRFETDMPEWAEEGWEWDRS</sequence>
<dbReference type="PANTHER" id="PTHR21600">
    <property type="entry name" value="MITOCHONDRIAL RNA PSEUDOURIDINE SYNTHASE"/>
    <property type="match status" value="1"/>
</dbReference>
<feature type="region of interest" description="Disordered" evidence="3">
    <location>
        <begin position="282"/>
        <end position="336"/>
    </location>
</feature>
<dbReference type="GO" id="GO:0000455">
    <property type="term" value="P:enzyme-directed rRNA pseudouridine synthesis"/>
    <property type="evidence" value="ECO:0007669"/>
    <property type="project" value="TreeGrafter"/>
</dbReference>
<reference evidence="5 6" key="1">
    <citation type="submission" date="2018-02" db="EMBL/GenBank/DDBJ databases">
        <title>Genome sequence of the basidiomycete white-rot fungus Phlebia centrifuga.</title>
        <authorList>
            <person name="Granchi Z."/>
            <person name="Peng M."/>
            <person name="de Vries R.P."/>
            <person name="Hilden K."/>
            <person name="Makela M.R."/>
            <person name="Grigoriev I."/>
            <person name="Riley R."/>
        </authorList>
    </citation>
    <scope>NUCLEOTIDE SEQUENCE [LARGE SCALE GENOMIC DNA]</scope>
    <source>
        <strain evidence="5 6">FBCC195</strain>
    </source>
</reference>
<dbReference type="InterPro" id="IPR006225">
    <property type="entry name" value="PsdUridine_synth_RluC/D"/>
</dbReference>
<gene>
    <name evidence="5" type="ORF">PHLCEN_2v3706</name>
</gene>
<evidence type="ECO:0000259" key="4">
    <source>
        <dbReference type="Pfam" id="PF00849"/>
    </source>
</evidence>
<dbReference type="EMBL" id="MLYV02000364">
    <property type="protein sequence ID" value="PSS06504.1"/>
    <property type="molecule type" value="Genomic_DNA"/>
</dbReference>
<feature type="active site" evidence="1">
    <location>
        <position position="154"/>
    </location>
</feature>
<name>A0A2R6QED4_9APHY</name>
<feature type="region of interest" description="Disordered" evidence="3">
    <location>
        <begin position="406"/>
        <end position="449"/>
    </location>
</feature>
<evidence type="ECO:0000313" key="5">
    <source>
        <dbReference type="EMBL" id="PSS06504.1"/>
    </source>
</evidence>
<dbReference type="NCBIfam" id="TIGR00005">
    <property type="entry name" value="rluA_subfam"/>
    <property type="match status" value="1"/>
</dbReference>
<dbReference type="Gene3D" id="3.30.2350.10">
    <property type="entry name" value="Pseudouridine synthase"/>
    <property type="match status" value="1"/>
</dbReference>
<evidence type="ECO:0000313" key="6">
    <source>
        <dbReference type="Proteomes" id="UP000186601"/>
    </source>
</evidence>
<evidence type="ECO:0000256" key="3">
    <source>
        <dbReference type="SAM" id="MobiDB-lite"/>
    </source>
</evidence>
<dbReference type="STRING" id="98765.A0A2R6QED4"/>
<evidence type="ECO:0000256" key="1">
    <source>
        <dbReference type="PIRSR" id="PIRSR606225-1"/>
    </source>
</evidence>
<evidence type="ECO:0000256" key="2">
    <source>
        <dbReference type="PROSITE-ProRule" id="PRU00182"/>
    </source>
</evidence>
<dbReference type="GO" id="GO:0009982">
    <property type="term" value="F:pseudouridine synthase activity"/>
    <property type="evidence" value="ECO:0007669"/>
    <property type="project" value="InterPro"/>
</dbReference>
<dbReference type="CDD" id="cd02557">
    <property type="entry name" value="PseudoU_synth_ScRIB2"/>
    <property type="match status" value="1"/>
</dbReference>
<dbReference type="InterPro" id="IPR006145">
    <property type="entry name" value="PsdUridine_synth_RsuA/RluA"/>
</dbReference>
<dbReference type="PANTHER" id="PTHR21600:SF40">
    <property type="entry name" value="PSEUDOURIDYLATE SYNTHASE RPUSD2"/>
    <property type="match status" value="1"/>
</dbReference>
<feature type="domain" description="Pseudouridine synthase RsuA/RluA-like" evidence="4">
    <location>
        <begin position="112"/>
        <end position="259"/>
    </location>
</feature>
<dbReference type="Proteomes" id="UP000186601">
    <property type="component" value="Unassembled WGS sequence"/>
</dbReference>
<dbReference type="AlphaFoldDB" id="A0A2R6QED4"/>
<protein>
    <recommendedName>
        <fullName evidence="4">Pseudouridine synthase RsuA/RluA-like domain-containing protein</fullName>
    </recommendedName>
</protein>
<keyword evidence="6" id="KW-1185">Reference proteome</keyword>
<dbReference type="OrthoDB" id="424794at2759"/>
<dbReference type="InterPro" id="IPR050188">
    <property type="entry name" value="RluA_PseudoU_synthase"/>
</dbReference>
<dbReference type="SUPFAM" id="SSF55120">
    <property type="entry name" value="Pseudouridine synthase"/>
    <property type="match status" value="1"/>
</dbReference>
<organism evidence="5 6">
    <name type="scientific">Hermanssonia centrifuga</name>
    <dbReference type="NCBI Taxonomy" id="98765"/>
    <lineage>
        <taxon>Eukaryota</taxon>
        <taxon>Fungi</taxon>
        <taxon>Dikarya</taxon>
        <taxon>Basidiomycota</taxon>
        <taxon>Agaricomycotina</taxon>
        <taxon>Agaricomycetes</taxon>
        <taxon>Polyporales</taxon>
        <taxon>Meruliaceae</taxon>
        <taxon>Hermanssonia</taxon>
    </lineage>
</organism>
<comment type="caution">
    <text evidence="5">The sequence shown here is derived from an EMBL/GenBank/DDBJ whole genome shotgun (WGS) entry which is preliminary data.</text>
</comment>
<dbReference type="Pfam" id="PF00849">
    <property type="entry name" value="PseudoU_synth_2"/>
    <property type="match status" value="1"/>
</dbReference>
<dbReference type="InterPro" id="IPR020103">
    <property type="entry name" value="PsdUridine_synth_cat_dom_sf"/>
</dbReference>
<dbReference type="PROSITE" id="PS50889">
    <property type="entry name" value="S4"/>
    <property type="match status" value="1"/>
</dbReference>
<dbReference type="GO" id="GO:0003723">
    <property type="term" value="F:RNA binding"/>
    <property type="evidence" value="ECO:0007669"/>
    <property type="project" value="UniProtKB-KW"/>
</dbReference>
<accession>A0A2R6QED4</accession>
<feature type="compositionally biased region" description="Basic and acidic residues" evidence="3">
    <location>
        <begin position="326"/>
        <end position="336"/>
    </location>
</feature>
<keyword evidence="2" id="KW-0694">RNA-binding</keyword>